<evidence type="ECO:0000313" key="2">
    <source>
        <dbReference type="EMBL" id="CAE0810451.1"/>
    </source>
</evidence>
<organism evidence="2">
    <name type="scientific">Eutreptiella gymnastica</name>
    <dbReference type="NCBI Taxonomy" id="73025"/>
    <lineage>
        <taxon>Eukaryota</taxon>
        <taxon>Discoba</taxon>
        <taxon>Euglenozoa</taxon>
        <taxon>Euglenida</taxon>
        <taxon>Spirocuta</taxon>
        <taxon>Euglenophyceae</taxon>
        <taxon>Eutreptiales</taxon>
        <taxon>Eutreptiaceae</taxon>
        <taxon>Eutreptiella</taxon>
    </lineage>
</organism>
<name>A0A7S4FRT7_9EUGL</name>
<dbReference type="AlphaFoldDB" id="A0A7S4FRT7"/>
<protein>
    <submittedName>
        <fullName evidence="2">Uncharacterized protein</fullName>
    </submittedName>
</protein>
<feature type="compositionally biased region" description="Basic residues" evidence="1">
    <location>
        <begin position="204"/>
        <end position="216"/>
    </location>
</feature>
<accession>A0A7S4FRT7</accession>
<evidence type="ECO:0000256" key="1">
    <source>
        <dbReference type="SAM" id="MobiDB-lite"/>
    </source>
</evidence>
<dbReference type="EMBL" id="HBJA01061098">
    <property type="protein sequence ID" value="CAE0810451.1"/>
    <property type="molecule type" value="Transcribed_RNA"/>
</dbReference>
<gene>
    <name evidence="2" type="ORF">EGYM00163_LOCUS21586</name>
</gene>
<reference evidence="2" key="1">
    <citation type="submission" date="2021-01" db="EMBL/GenBank/DDBJ databases">
        <authorList>
            <person name="Corre E."/>
            <person name="Pelletier E."/>
            <person name="Niang G."/>
            <person name="Scheremetjew M."/>
            <person name="Finn R."/>
            <person name="Kale V."/>
            <person name="Holt S."/>
            <person name="Cochrane G."/>
            <person name="Meng A."/>
            <person name="Brown T."/>
            <person name="Cohen L."/>
        </authorList>
    </citation>
    <scope>NUCLEOTIDE SEQUENCE</scope>
    <source>
        <strain evidence="2">CCMP1594</strain>
    </source>
</reference>
<proteinExistence type="predicted"/>
<sequence>MRFRISTSSPLRVCLCGACGAGRGRAYVCVEGGTCLHACMRVAPPLHDPNAETQVQPAPLREASEFLTMTRHMHTACMRIHTDTRIANKAHTTRDERVALRQVTGMVMSTPHTEKAQATEDMSILNANGNGQQALTVSNWALICAINVLITARVDTGHHQPPHPLRKPALSSAAILAEKYVKTNRDGLQPQAESCYGSNSSFTKAHKHNKTKRKRKLQSEKQQLGRVSSKLPRTGFLGCALAQPVEARDPRLIVIFPDFGHRSGGGSVDFQDSQPVYCVCVRVCVCARVCLRPHEARYTQTTLGCLFVRFMCVCARACARLPVQHALGLSLQNQFGHCSHSRCVLVVLQDLL</sequence>
<feature type="region of interest" description="Disordered" evidence="1">
    <location>
        <begin position="194"/>
        <end position="224"/>
    </location>
</feature>